<evidence type="ECO:0000256" key="5">
    <source>
        <dbReference type="ARBA" id="ARBA00023251"/>
    </source>
</evidence>
<feature type="transmembrane region" description="Helical" evidence="6">
    <location>
        <begin position="82"/>
        <end position="102"/>
    </location>
</feature>
<dbReference type="PIRSF" id="PIRSF006648">
    <property type="entry name" value="DrrB"/>
    <property type="match status" value="1"/>
</dbReference>
<dbReference type="GO" id="GO:0043190">
    <property type="term" value="C:ATP-binding cassette (ABC) transporter complex"/>
    <property type="evidence" value="ECO:0007669"/>
    <property type="project" value="InterPro"/>
</dbReference>
<keyword evidence="9" id="KW-1185">Reference proteome</keyword>
<dbReference type="Pfam" id="PF01061">
    <property type="entry name" value="ABC2_membrane"/>
    <property type="match status" value="1"/>
</dbReference>
<proteinExistence type="inferred from homology"/>
<evidence type="ECO:0000256" key="3">
    <source>
        <dbReference type="ARBA" id="ARBA00022989"/>
    </source>
</evidence>
<dbReference type="InterPro" id="IPR047817">
    <property type="entry name" value="ABC2_TM_bact-type"/>
</dbReference>
<evidence type="ECO:0000259" key="7">
    <source>
        <dbReference type="PROSITE" id="PS51012"/>
    </source>
</evidence>
<feature type="transmembrane region" description="Helical" evidence="6">
    <location>
        <begin position="196"/>
        <end position="216"/>
    </location>
</feature>
<evidence type="ECO:0000256" key="4">
    <source>
        <dbReference type="ARBA" id="ARBA00023136"/>
    </source>
</evidence>
<dbReference type="InterPro" id="IPR051784">
    <property type="entry name" value="Nod_factor_ABC_transporter"/>
</dbReference>
<feature type="transmembrane region" description="Helical" evidence="6">
    <location>
        <begin position="260"/>
        <end position="281"/>
    </location>
</feature>
<sequence length="289" mass="31343">MTATIDRAPTQINAPTLPSSFIVALRRIPFELLSFVRETPSLVFNFGYPALMYMVFVATGIIDLSTGIMAIPGATDFGFETYFLPGMIATGILVATTQELGIRVVEERESSALKRLKTTPTTAAAYVGGKLGQVSIMVLGQNIVLLAIANLGYDALLPQGAKAWAMYIGMLFLGTLCGSALGFALAVLLPSTRSANGTIVPVLLILQFFSGVFFPFNQLPEWMQTVAGFFPLRWLASGLRAAFYPEFMTAMEPGESFQTVTGLVVLAAWTSASIVVALRFFRWMPHDEK</sequence>
<keyword evidence="3 6" id="KW-1133">Transmembrane helix</keyword>
<evidence type="ECO:0000256" key="2">
    <source>
        <dbReference type="ARBA" id="ARBA00022692"/>
    </source>
</evidence>
<evidence type="ECO:0000313" key="8">
    <source>
        <dbReference type="EMBL" id="MSS84204.1"/>
    </source>
</evidence>
<keyword evidence="4 6" id="KW-0472">Membrane</keyword>
<feature type="transmembrane region" description="Helical" evidence="6">
    <location>
        <begin position="42"/>
        <end position="62"/>
    </location>
</feature>
<keyword evidence="6" id="KW-0813">Transport</keyword>
<dbReference type="EMBL" id="VULO01000005">
    <property type="protein sequence ID" value="MSS84204.1"/>
    <property type="molecule type" value="Genomic_DNA"/>
</dbReference>
<dbReference type="PANTHER" id="PTHR43229:SF2">
    <property type="entry name" value="NODULATION PROTEIN J"/>
    <property type="match status" value="1"/>
</dbReference>
<evidence type="ECO:0000313" key="9">
    <source>
        <dbReference type="Proteomes" id="UP000470875"/>
    </source>
</evidence>
<feature type="transmembrane region" description="Helical" evidence="6">
    <location>
        <begin position="123"/>
        <end position="152"/>
    </location>
</feature>
<keyword evidence="2 6" id="KW-0812">Transmembrane</keyword>
<dbReference type="GO" id="GO:0046677">
    <property type="term" value="P:response to antibiotic"/>
    <property type="evidence" value="ECO:0007669"/>
    <property type="project" value="UniProtKB-KW"/>
</dbReference>
<organism evidence="8 9">
    <name type="scientific">Scrofimicrobium canadense</name>
    <dbReference type="NCBI Taxonomy" id="2652290"/>
    <lineage>
        <taxon>Bacteria</taxon>
        <taxon>Bacillati</taxon>
        <taxon>Actinomycetota</taxon>
        <taxon>Actinomycetes</taxon>
        <taxon>Actinomycetales</taxon>
        <taxon>Actinomycetaceae</taxon>
        <taxon>Scrofimicrobium</taxon>
    </lineage>
</organism>
<comment type="subcellular location">
    <subcellularLocation>
        <location evidence="6">Cell membrane</location>
        <topology evidence="6">Multi-pass membrane protein</topology>
    </subcellularLocation>
    <subcellularLocation>
        <location evidence="1">Membrane</location>
        <topology evidence="1">Multi-pass membrane protein</topology>
    </subcellularLocation>
</comment>
<gene>
    <name evidence="8" type="ORF">FYJ24_05375</name>
</gene>
<evidence type="ECO:0000256" key="6">
    <source>
        <dbReference type="RuleBase" id="RU361157"/>
    </source>
</evidence>
<keyword evidence="6" id="KW-1003">Cell membrane</keyword>
<dbReference type="PROSITE" id="PS51012">
    <property type="entry name" value="ABC_TM2"/>
    <property type="match status" value="1"/>
</dbReference>
<dbReference type="InterPro" id="IPR013525">
    <property type="entry name" value="ABC2_TM"/>
</dbReference>
<reference evidence="8 9" key="1">
    <citation type="submission" date="2019-08" db="EMBL/GenBank/DDBJ databases">
        <title>In-depth cultivation of the pig gut microbiome towards novel bacterial diversity and tailored functional studies.</title>
        <authorList>
            <person name="Wylensek D."/>
            <person name="Hitch T.C.A."/>
            <person name="Clavel T."/>
        </authorList>
    </citation>
    <scope>NUCLEOTIDE SEQUENCE [LARGE SCALE GENOMIC DNA]</scope>
    <source>
        <strain evidence="8 9">WB03_NA08</strain>
    </source>
</reference>
<dbReference type="InterPro" id="IPR000412">
    <property type="entry name" value="ABC_2_transport"/>
</dbReference>
<dbReference type="RefSeq" id="WP_154544316.1">
    <property type="nucleotide sequence ID" value="NZ_VULO01000005.1"/>
</dbReference>
<feature type="domain" description="ABC transmembrane type-2" evidence="7">
    <location>
        <begin position="40"/>
        <end position="284"/>
    </location>
</feature>
<comment type="similarity">
    <text evidence="6">Belongs to the ABC-2 integral membrane protein family.</text>
</comment>
<dbReference type="GO" id="GO:0140359">
    <property type="term" value="F:ABC-type transporter activity"/>
    <property type="evidence" value="ECO:0007669"/>
    <property type="project" value="InterPro"/>
</dbReference>
<comment type="caution">
    <text evidence="8">The sequence shown here is derived from an EMBL/GenBank/DDBJ whole genome shotgun (WGS) entry which is preliminary data.</text>
</comment>
<dbReference type="Proteomes" id="UP000470875">
    <property type="component" value="Unassembled WGS sequence"/>
</dbReference>
<accession>A0A6N7VR34</accession>
<dbReference type="PANTHER" id="PTHR43229">
    <property type="entry name" value="NODULATION PROTEIN J"/>
    <property type="match status" value="1"/>
</dbReference>
<keyword evidence="5" id="KW-0046">Antibiotic resistance</keyword>
<protein>
    <recommendedName>
        <fullName evidence="6">Transport permease protein</fullName>
    </recommendedName>
</protein>
<dbReference type="AlphaFoldDB" id="A0A6N7VR34"/>
<name>A0A6N7VR34_9ACTO</name>
<feature type="transmembrane region" description="Helical" evidence="6">
    <location>
        <begin position="164"/>
        <end position="189"/>
    </location>
</feature>
<evidence type="ECO:0000256" key="1">
    <source>
        <dbReference type="ARBA" id="ARBA00004141"/>
    </source>
</evidence>